<gene>
    <name evidence="3" type="ORF">AMD02_06470</name>
</gene>
<dbReference type="EMBL" id="LILD01000001">
    <property type="protein sequence ID" value="KOO38536.1"/>
    <property type="molecule type" value="Genomic_DNA"/>
</dbReference>
<proteinExistence type="inferred from homology"/>
<dbReference type="InterPro" id="IPR000160">
    <property type="entry name" value="GGDEF_dom"/>
</dbReference>
<dbReference type="Pfam" id="PF17853">
    <property type="entry name" value="GGDEF_2"/>
    <property type="match status" value="1"/>
</dbReference>
<dbReference type="GeneID" id="87598236"/>
<comment type="caution">
    <text evidence="3">The sequence shown here is derived from an EMBL/GenBank/DDBJ whole genome shotgun (WGS) entry which is preliminary data.</text>
</comment>
<evidence type="ECO:0000313" key="3">
    <source>
        <dbReference type="EMBL" id="KOO38536.1"/>
    </source>
</evidence>
<feature type="domain" description="GGDEF" evidence="2">
    <location>
        <begin position="147"/>
        <end position="273"/>
    </location>
</feature>
<comment type="similarity">
    <text evidence="1">Belongs to the CdaR family.</text>
</comment>
<dbReference type="PROSITE" id="PS50887">
    <property type="entry name" value="GGDEF"/>
    <property type="match status" value="1"/>
</dbReference>
<dbReference type="InterPro" id="IPR025736">
    <property type="entry name" value="PucR_C-HTH_dom"/>
</dbReference>
<dbReference type="InterPro" id="IPR029787">
    <property type="entry name" value="Nucleotide_cyclase"/>
</dbReference>
<dbReference type="Gene3D" id="1.10.10.2840">
    <property type="entry name" value="PucR C-terminal helix-turn-helix domain"/>
    <property type="match status" value="1"/>
</dbReference>
<dbReference type="PANTHER" id="PTHR33744">
    <property type="entry name" value="CARBOHYDRATE DIACID REGULATOR"/>
    <property type="match status" value="1"/>
</dbReference>
<dbReference type="PATRIC" id="fig|136160.3.peg.1599"/>
<accession>A0A4Y7WZE3</accession>
<reference evidence="3" key="1">
    <citation type="submission" date="2015-08" db="EMBL/GenBank/DDBJ databases">
        <title>Complete DNA Sequence of Pseudomonas syringae pv. actinidiae, the Causal Agent of Kiwifruit Canker Disease.</title>
        <authorList>
            <person name="Rikkerink E.H.A."/>
            <person name="Fineran P.C."/>
        </authorList>
    </citation>
    <scope>NUCLEOTIDE SEQUENCE</scope>
    <source>
        <strain evidence="3">DSM 13666</strain>
    </source>
</reference>
<dbReference type="InterPro" id="IPR008599">
    <property type="entry name" value="Diacid_rec"/>
</dbReference>
<organism evidence="3">
    <name type="scientific">Halalkalibacterium halodurans</name>
    <name type="common">Bacillus halodurans</name>
    <dbReference type="NCBI Taxonomy" id="86665"/>
    <lineage>
        <taxon>Bacteria</taxon>
        <taxon>Bacillati</taxon>
        <taxon>Bacillota</taxon>
        <taxon>Bacilli</taxon>
        <taxon>Bacillales</taxon>
        <taxon>Bacillaceae</taxon>
        <taxon>Halalkalibacterium (ex Joshi et al. 2022)</taxon>
    </lineage>
</organism>
<dbReference type="AlphaFoldDB" id="A0A0M0KI70"/>
<evidence type="ECO:0000259" key="2">
    <source>
        <dbReference type="PROSITE" id="PS50887"/>
    </source>
</evidence>
<dbReference type="InterPro" id="IPR051448">
    <property type="entry name" value="CdaR-like_regulators"/>
</dbReference>
<dbReference type="InterPro" id="IPR041522">
    <property type="entry name" value="CdaR_GGDEF"/>
</dbReference>
<dbReference type="InterPro" id="IPR042070">
    <property type="entry name" value="PucR_C-HTH_sf"/>
</dbReference>
<evidence type="ECO:0000256" key="1">
    <source>
        <dbReference type="ARBA" id="ARBA00006754"/>
    </source>
</evidence>
<sequence length="371" mass="43422">MIRPSLAHTIISEVRKLLDEDLIVVDPSGTIIASTDKERMGSFHEGALISYNERRRLIITQDDESKLTGVKAGINLPIFFQDQVVGVIGITGDPSKVSAYGELLRKMTELLIKEKYYAEQLEWHARTLEAFVFDWVQQKEWTRSFINQAKMLHIDLTVSRQVIIGYYGQHNRERIQREWWIDVSQTFTRQKDDLLVRWGNDRFVMLLANKAEGKERAVHSIQQIQKYIQNKYRHSLSFGVGQSVCPQELYRSFEQAERALAVAVRTQSIVFEEDLRLDMCLQDVKKQTRVDFVQRTLEPIMKDEDLLETLKTFIARNQSFKETAETLHIHINTLHYRLKKVEDKTGLNPRDFHDLTTLYLSLFFLEDNLKN</sequence>
<dbReference type="Pfam" id="PF13556">
    <property type="entry name" value="HTH_30"/>
    <property type="match status" value="1"/>
</dbReference>
<name>A0A0M0KI70_ALKHA</name>
<dbReference type="Pfam" id="PF05651">
    <property type="entry name" value="Diacid_rec"/>
    <property type="match status" value="1"/>
</dbReference>
<dbReference type="SUPFAM" id="SSF55073">
    <property type="entry name" value="Nucleotide cyclase"/>
    <property type="match status" value="1"/>
</dbReference>
<accession>A0A0M0KI70</accession>
<dbReference type="RefSeq" id="WP_053430811.1">
    <property type="nucleotide sequence ID" value="NZ_CP040441.1"/>
</dbReference>
<protein>
    <submittedName>
        <fullName evidence="3">Carbohydrate diacid regulator</fullName>
    </submittedName>
</protein>
<dbReference type="PANTHER" id="PTHR33744:SF16">
    <property type="entry name" value="CARBOHYDRATE DIACID REGULATOR"/>
    <property type="match status" value="1"/>
</dbReference>